<dbReference type="Pfam" id="PF20789">
    <property type="entry name" value="4HBT_3C"/>
    <property type="match status" value="1"/>
</dbReference>
<dbReference type="Proteomes" id="UP000199515">
    <property type="component" value="Unassembled WGS sequence"/>
</dbReference>
<dbReference type="OrthoDB" id="1413770at2"/>
<dbReference type="RefSeq" id="WP_091292917.1">
    <property type="nucleotide sequence ID" value="NZ_FNON01000005.1"/>
</dbReference>
<sequence length="261" mass="27805">MADAFFLPVGDGRFQPTAHTAGPWTPDAQHFGPPSALLVRALENVEGGQGKQLARVTVEILGPAPLTELTVSAGLDRPGRSVELLSAELRDGGRAVARASAWRISTSDTAEIIANLAEPLRPLPEDAPEAHWPEGWHGGYLEAMELRAVRGGPDQPGACAVWGRPRVQLVDGEKISPLQRLFTFADSGNGVSNFLDPRRWWFINTDLTVHLIRAPEGDWVGLDARTTVGAHGLGTATSTLHDLSGQVGTGAQALLVRTRAG</sequence>
<evidence type="ECO:0000313" key="4">
    <source>
        <dbReference type="Proteomes" id="UP000199515"/>
    </source>
</evidence>
<dbReference type="InterPro" id="IPR029069">
    <property type="entry name" value="HotDog_dom_sf"/>
</dbReference>
<dbReference type="SUPFAM" id="SSF54637">
    <property type="entry name" value="Thioesterase/thiol ester dehydrase-isomerase"/>
    <property type="match status" value="1"/>
</dbReference>
<evidence type="ECO:0000313" key="3">
    <source>
        <dbReference type="EMBL" id="SDY45225.1"/>
    </source>
</evidence>
<dbReference type="InterPro" id="IPR049449">
    <property type="entry name" value="TesB_ACOT8-like_N"/>
</dbReference>
<dbReference type="Pfam" id="PF13622">
    <property type="entry name" value="4HBT_3"/>
    <property type="match status" value="1"/>
</dbReference>
<dbReference type="EMBL" id="FNON01000005">
    <property type="protein sequence ID" value="SDY45225.1"/>
    <property type="molecule type" value="Genomic_DNA"/>
</dbReference>
<feature type="domain" description="Acyl-CoA thioesterase-like C-terminal" evidence="2">
    <location>
        <begin position="124"/>
        <end position="256"/>
    </location>
</feature>
<dbReference type="InterPro" id="IPR049450">
    <property type="entry name" value="ACOT8-like_C"/>
</dbReference>
<keyword evidence="4" id="KW-1185">Reference proteome</keyword>
<dbReference type="Gene3D" id="2.40.160.210">
    <property type="entry name" value="Acyl-CoA thioesterase, double hotdog domain"/>
    <property type="match status" value="1"/>
</dbReference>
<evidence type="ECO:0000259" key="2">
    <source>
        <dbReference type="Pfam" id="PF20789"/>
    </source>
</evidence>
<dbReference type="STRING" id="589385.SAMN05421504_105595"/>
<evidence type="ECO:0000259" key="1">
    <source>
        <dbReference type="Pfam" id="PF13622"/>
    </source>
</evidence>
<organism evidence="3 4">
    <name type="scientific">Amycolatopsis xylanica</name>
    <dbReference type="NCBI Taxonomy" id="589385"/>
    <lineage>
        <taxon>Bacteria</taxon>
        <taxon>Bacillati</taxon>
        <taxon>Actinomycetota</taxon>
        <taxon>Actinomycetes</taxon>
        <taxon>Pseudonocardiales</taxon>
        <taxon>Pseudonocardiaceae</taxon>
        <taxon>Amycolatopsis</taxon>
    </lineage>
</organism>
<proteinExistence type="predicted"/>
<name>A0A1H3K0D1_9PSEU</name>
<dbReference type="AlphaFoldDB" id="A0A1H3K0D1"/>
<reference evidence="3 4" key="1">
    <citation type="submission" date="2016-10" db="EMBL/GenBank/DDBJ databases">
        <authorList>
            <person name="de Groot N.N."/>
        </authorList>
    </citation>
    <scope>NUCLEOTIDE SEQUENCE [LARGE SCALE GENOMIC DNA]</scope>
    <source>
        <strain evidence="3 4">CPCC 202699</strain>
    </source>
</reference>
<gene>
    <name evidence="3" type="ORF">SAMN05421504_105595</name>
</gene>
<protein>
    <submittedName>
        <fullName evidence="3">Thioesterase-like superfamily protein</fullName>
    </submittedName>
</protein>
<accession>A0A1H3K0D1</accession>
<dbReference type="InterPro" id="IPR042171">
    <property type="entry name" value="Acyl-CoA_hotdog"/>
</dbReference>
<feature type="domain" description="Acyl-CoA thioesterase-like N-terminal HotDog" evidence="1">
    <location>
        <begin position="21"/>
        <end position="103"/>
    </location>
</feature>